<reference evidence="2 3" key="1">
    <citation type="submission" date="2023-03" db="EMBL/GenBank/DDBJ databases">
        <title>High-quality genome of Scylla paramamosain provides insights in environmental adaptation.</title>
        <authorList>
            <person name="Zhang L."/>
        </authorList>
    </citation>
    <scope>NUCLEOTIDE SEQUENCE [LARGE SCALE GENOMIC DNA]</scope>
    <source>
        <strain evidence="2">LZ_2023a</strain>
        <tissue evidence="2">Muscle</tissue>
    </source>
</reference>
<organism evidence="2 3">
    <name type="scientific">Scylla paramamosain</name>
    <name type="common">Mud crab</name>
    <dbReference type="NCBI Taxonomy" id="85552"/>
    <lineage>
        <taxon>Eukaryota</taxon>
        <taxon>Metazoa</taxon>
        <taxon>Ecdysozoa</taxon>
        <taxon>Arthropoda</taxon>
        <taxon>Crustacea</taxon>
        <taxon>Multicrustacea</taxon>
        <taxon>Malacostraca</taxon>
        <taxon>Eumalacostraca</taxon>
        <taxon>Eucarida</taxon>
        <taxon>Decapoda</taxon>
        <taxon>Pleocyemata</taxon>
        <taxon>Brachyura</taxon>
        <taxon>Eubrachyura</taxon>
        <taxon>Portunoidea</taxon>
        <taxon>Portunidae</taxon>
        <taxon>Portuninae</taxon>
        <taxon>Scylla</taxon>
    </lineage>
</organism>
<accession>A0AAW0TIW4</accession>
<feature type="region of interest" description="Disordered" evidence="1">
    <location>
        <begin position="1"/>
        <end position="20"/>
    </location>
</feature>
<sequence>MNWQLEPQPAGLTHRPTSVTNTDSVLSNLLTEGTTLRHSSVVFCIAIGVSSVNEELEASYDSSCDLKKTYREAPC</sequence>
<dbReference type="EMBL" id="JARAKH010000030">
    <property type="protein sequence ID" value="KAK8387643.1"/>
    <property type="molecule type" value="Genomic_DNA"/>
</dbReference>
<comment type="caution">
    <text evidence="2">The sequence shown here is derived from an EMBL/GenBank/DDBJ whole genome shotgun (WGS) entry which is preliminary data.</text>
</comment>
<evidence type="ECO:0000313" key="3">
    <source>
        <dbReference type="Proteomes" id="UP001487740"/>
    </source>
</evidence>
<evidence type="ECO:0000256" key="1">
    <source>
        <dbReference type="SAM" id="MobiDB-lite"/>
    </source>
</evidence>
<protein>
    <submittedName>
        <fullName evidence="2">Uncharacterized protein</fullName>
    </submittedName>
</protein>
<proteinExistence type="predicted"/>
<dbReference type="AlphaFoldDB" id="A0AAW0TIW4"/>
<evidence type="ECO:0000313" key="2">
    <source>
        <dbReference type="EMBL" id="KAK8387643.1"/>
    </source>
</evidence>
<keyword evidence="3" id="KW-1185">Reference proteome</keyword>
<gene>
    <name evidence="2" type="ORF">O3P69_018274</name>
</gene>
<name>A0AAW0TIW4_SCYPA</name>
<dbReference type="Proteomes" id="UP001487740">
    <property type="component" value="Unassembled WGS sequence"/>
</dbReference>